<dbReference type="SUPFAM" id="SSF56042">
    <property type="entry name" value="PurM C-terminal domain-like"/>
    <property type="match status" value="1"/>
</dbReference>
<feature type="binding site" evidence="2">
    <location>
        <begin position="148"/>
        <end position="149"/>
    </location>
    <ligand>
        <name>ATP</name>
        <dbReference type="ChEBI" id="CHEBI:30616"/>
    </ligand>
</feature>
<feature type="binding site" evidence="2">
    <location>
        <position position="345"/>
    </location>
    <ligand>
        <name>substrate</name>
    </ligand>
</feature>
<evidence type="ECO:0000256" key="3">
    <source>
        <dbReference type="SAM" id="MobiDB-lite"/>
    </source>
</evidence>
<feature type="binding site" evidence="2">
    <location>
        <position position="57"/>
    </location>
    <ligand>
        <name>Mg(2+)</name>
        <dbReference type="ChEBI" id="CHEBI:18420"/>
        <label>3</label>
    </ligand>
</feature>
<organism evidence="6">
    <name type="scientific">Anaplasma marginale</name>
    <dbReference type="NCBI Taxonomy" id="770"/>
    <lineage>
        <taxon>Bacteria</taxon>
        <taxon>Pseudomonadati</taxon>
        <taxon>Pseudomonadota</taxon>
        <taxon>Alphaproteobacteria</taxon>
        <taxon>Rickettsiales</taxon>
        <taxon>Anaplasmataceae</taxon>
        <taxon>Anaplasma</taxon>
    </lineage>
</organism>
<keyword evidence="2 6" id="KW-0418">Kinase</keyword>
<dbReference type="CDD" id="cd02194">
    <property type="entry name" value="ThiL"/>
    <property type="match status" value="1"/>
</dbReference>
<dbReference type="GO" id="GO:0009228">
    <property type="term" value="P:thiamine biosynthetic process"/>
    <property type="evidence" value="ECO:0007669"/>
    <property type="project" value="UniProtKB-KW"/>
</dbReference>
<dbReference type="UniPathway" id="UPA00060">
    <property type="reaction ID" value="UER00142"/>
</dbReference>
<comment type="catalytic activity">
    <reaction evidence="2">
        <text>thiamine phosphate + ATP = thiamine diphosphate + ADP</text>
        <dbReference type="Rhea" id="RHEA:15913"/>
        <dbReference type="ChEBI" id="CHEBI:30616"/>
        <dbReference type="ChEBI" id="CHEBI:37575"/>
        <dbReference type="ChEBI" id="CHEBI:58937"/>
        <dbReference type="ChEBI" id="CHEBI:456216"/>
        <dbReference type="EC" id="2.7.4.16"/>
    </reaction>
</comment>
<feature type="binding site" evidence="2">
    <location>
        <position position="101"/>
    </location>
    <ligand>
        <name>Mg(2+)</name>
        <dbReference type="ChEBI" id="CHEBI:18420"/>
        <label>2</label>
    </ligand>
</feature>
<feature type="binding site" evidence="2">
    <location>
        <position position="289"/>
    </location>
    <ligand>
        <name>substrate</name>
    </ligand>
</feature>
<dbReference type="HAMAP" id="MF_02128">
    <property type="entry name" value="TMP_kinase"/>
    <property type="match status" value="1"/>
</dbReference>
<dbReference type="EC" id="2.7.4.16" evidence="2"/>
<keyword evidence="2" id="KW-0067">ATP-binding</keyword>
<keyword evidence="2 6" id="KW-0808">Transferase</keyword>
<evidence type="ECO:0000313" key="6">
    <source>
        <dbReference type="EMBL" id="KAB0452778.1"/>
    </source>
</evidence>
<proteinExistence type="inferred from homology"/>
<dbReference type="GO" id="GO:0009229">
    <property type="term" value="P:thiamine diphosphate biosynthetic process"/>
    <property type="evidence" value="ECO:0007669"/>
    <property type="project" value="UniProtKB-UniRule"/>
</dbReference>
<feature type="binding site" evidence="2">
    <location>
        <position position="237"/>
    </location>
    <ligand>
        <name>Mg(2+)</name>
        <dbReference type="ChEBI" id="CHEBI:18420"/>
        <label>3</label>
    </ligand>
</feature>
<dbReference type="PANTHER" id="PTHR30270">
    <property type="entry name" value="THIAMINE-MONOPHOSPHATE KINASE"/>
    <property type="match status" value="1"/>
</dbReference>
<dbReference type="GO" id="GO:0000287">
    <property type="term" value="F:magnesium ion binding"/>
    <property type="evidence" value="ECO:0007669"/>
    <property type="project" value="UniProtKB-UniRule"/>
</dbReference>
<feature type="domain" description="PurM-like C-terminal" evidence="5">
    <location>
        <begin position="179"/>
        <end position="331"/>
    </location>
</feature>
<feature type="binding site" evidence="2">
    <location>
        <position position="101"/>
    </location>
    <ligand>
        <name>Mg(2+)</name>
        <dbReference type="ChEBI" id="CHEBI:18420"/>
        <label>3</label>
    </ligand>
</feature>
<feature type="binding site" evidence="2">
    <location>
        <position position="73"/>
    </location>
    <ligand>
        <name>Mg(2+)</name>
        <dbReference type="ChEBI" id="CHEBI:18420"/>
        <label>1</label>
    </ligand>
</feature>
<name>A0A643CMS8_ANAMA</name>
<reference evidence="6" key="1">
    <citation type="submission" date="2019-08" db="EMBL/GenBank/DDBJ databases">
        <authorList>
            <person name="Amaro Estrada I."/>
            <person name="Quiroz Castaneda R.E."/>
            <person name="Martinez Ocampo F."/>
            <person name="Rodriguez Camarillo S.D."/>
        </authorList>
    </citation>
    <scope>NUCLEOTIDE SEQUENCE</scope>
    <source>
        <strain evidence="6">MEX-30-184-02</strain>
    </source>
</reference>
<dbReference type="NCBIfam" id="TIGR01379">
    <property type="entry name" value="thiL"/>
    <property type="match status" value="1"/>
</dbReference>
<dbReference type="GO" id="GO:0005524">
    <property type="term" value="F:ATP binding"/>
    <property type="evidence" value="ECO:0007669"/>
    <property type="project" value="UniProtKB-UniRule"/>
</dbReference>
<dbReference type="EMBL" id="VTCY01000001">
    <property type="protein sequence ID" value="KAB0452778.1"/>
    <property type="molecule type" value="Genomic_DNA"/>
</dbReference>
<dbReference type="InterPro" id="IPR036676">
    <property type="entry name" value="PurM-like_C_sf"/>
</dbReference>
<dbReference type="InterPro" id="IPR010918">
    <property type="entry name" value="PurM-like_C_dom"/>
</dbReference>
<keyword evidence="2" id="KW-0479">Metal-binding</keyword>
<feature type="binding site" evidence="2">
    <location>
        <position position="240"/>
    </location>
    <ligand>
        <name>Mg(2+)</name>
        <dbReference type="ChEBI" id="CHEBI:18420"/>
        <label>5</label>
    </ligand>
</feature>
<feature type="binding site" evidence="2">
    <location>
        <position position="71"/>
    </location>
    <ligand>
        <name>Mg(2+)</name>
        <dbReference type="ChEBI" id="CHEBI:18420"/>
        <label>4</label>
    </ligand>
</feature>
<evidence type="ECO:0000256" key="2">
    <source>
        <dbReference type="HAMAP-Rule" id="MF_02128"/>
    </source>
</evidence>
<comment type="similarity">
    <text evidence="2">Belongs to the thiamine-monophosphate kinase family.</text>
</comment>
<dbReference type="Pfam" id="PF02769">
    <property type="entry name" value="AIRS_C"/>
    <property type="match status" value="1"/>
</dbReference>
<comment type="caution">
    <text evidence="2">Lacks conserved residue(s) required for the propagation of feature annotation.</text>
</comment>
<comment type="pathway">
    <text evidence="2">Cofactor biosynthesis; thiamine diphosphate biosynthesis; thiamine diphosphate from thiamine phosphate: step 1/1.</text>
</comment>
<dbReference type="GO" id="GO:0009030">
    <property type="term" value="F:thiamine-phosphate kinase activity"/>
    <property type="evidence" value="ECO:0007669"/>
    <property type="project" value="UniProtKB-UniRule"/>
</dbReference>
<feature type="binding site" evidence="2">
    <location>
        <position position="239"/>
    </location>
    <ligand>
        <name>ATP</name>
        <dbReference type="ChEBI" id="CHEBI:30616"/>
    </ligand>
</feature>
<dbReference type="SUPFAM" id="SSF55326">
    <property type="entry name" value="PurM N-terminal domain-like"/>
    <property type="match status" value="1"/>
</dbReference>
<dbReference type="Gene3D" id="3.30.1330.10">
    <property type="entry name" value="PurM-like, N-terminal domain"/>
    <property type="match status" value="1"/>
</dbReference>
<sequence>MDVEVEKPKVSNNMQRSPAGPQTRPITTETPSMDEFACIEKYIRPLMRSGFSTENDDAGKISSPNGSFIVTQDILVEGTHFLHHSAPTLLAKKALRVNLSDLAAMGAQPYGYMLGMSLPQGVTEEWWEKFSNGLREDNKNYNVNLIGGDTTSNNTGTITISITAMGVPGIQSMTRSQAKVGDFLYVSGNIGDATLGLMAYQGLIDGECHALKHRYDLPEPRIALGSRICGIASACIDISDGLVQDIGHICRLSNVGASIHLNQIPMSDAAQDALRRNPELIERICSGGDDYELAFTAVAENHAQIMRIAADLKVKVTKVGAIVAQPGIRVYDSKGGIVHLTSHGYRHRF</sequence>
<evidence type="ECO:0000259" key="4">
    <source>
        <dbReference type="Pfam" id="PF00586"/>
    </source>
</evidence>
<dbReference type="InterPro" id="IPR006283">
    <property type="entry name" value="ThiL-like"/>
</dbReference>
<dbReference type="Gene3D" id="3.90.650.10">
    <property type="entry name" value="PurM-like C-terminal domain"/>
    <property type="match status" value="1"/>
</dbReference>
<gene>
    <name evidence="2 6" type="primary">thiL</name>
    <name evidence="6" type="ORF">FY207_00065</name>
</gene>
<keyword evidence="1 2" id="KW-0784">Thiamine biosynthesis</keyword>
<dbReference type="Pfam" id="PF00586">
    <property type="entry name" value="AIRS"/>
    <property type="match status" value="1"/>
</dbReference>
<dbReference type="PANTHER" id="PTHR30270:SF0">
    <property type="entry name" value="THIAMINE-MONOPHOSPHATE KINASE"/>
    <property type="match status" value="1"/>
</dbReference>
<feature type="binding site" evidence="2">
    <location>
        <position position="175"/>
    </location>
    <ligand>
        <name>ATP</name>
        <dbReference type="ChEBI" id="CHEBI:30616"/>
    </ligand>
</feature>
<dbReference type="InterPro" id="IPR016188">
    <property type="entry name" value="PurM-like_N"/>
</dbReference>
<dbReference type="RefSeq" id="WP_023386734.1">
    <property type="nucleotide sequence ID" value="NZ_VTCX01000001.1"/>
</dbReference>
<feature type="binding site" evidence="2">
    <location>
        <position position="101"/>
    </location>
    <ligand>
        <name>Mg(2+)</name>
        <dbReference type="ChEBI" id="CHEBI:18420"/>
        <label>4</label>
    </ligand>
</feature>
<keyword evidence="2" id="KW-0547">Nucleotide-binding</keyword>
<comment type="caution">
    <text evidence="6">The sequence shown here is derived from an EMBL/GenBank/DDBJ whole genome shotgun (WGS) entry which is preliminary data.</text>
</comment>
<feature type="binding site" evidence="2">
    <location>
        <position position="73"/>
    </location>
    <ligand>
        <name>Mg(2+)</name>
        <dbReference type="ChEBI" id="CHEBI:18420"/>
        <label>2</label>
    </ligand>
</feature>
<feature type="binding site" evidence="2">
    <location>
        <position position="57"/>
    </location>
    <ligand>
        <name>Mg(2+)</name>
        <dbReference type="ChEBI" id="CHEBI:18420"/>
        <label>4</label>
    </ligand>
</feature>
<comment type="miscellaneous">
    <text evidence="2">Reaction mechanism of ThiL seems to utilize a direct, inline transfer of the gamma-phosphate of ATP to TMP rather than a phosphorylated enzyme intermediate.</text>
</comment>
<feature type="binding site" evidence="2">
    <location>
        <position position="80"/>
    </location>
    <ligand>
        <name>substrate</name>
    </ligand>
</feature>
<evidence type="ECO:0000256" key="1">
    <source>
        <dbReference type="ARBA" id="ARBA00022977"/>
    </source>
</evidence>
<evidence type="ECO:0000259" key="5">
    <source>
        <dbReference type="Pfam" id="PF02769"/>
    </source>
</evidence>
<dbReference type="AlphaFoldDB" id="A0A643CMS8"/>
<accession>A0A643CMS8</accession>
<keyword evidence="2" id="KW-0460">Magnesium</keyword>
<feature type="binding site" evidence="2">
    <location>
        <position position="149"/>
    </location>
    <ligand>
        <name>Mg(2+)</name>
        <dbReference type="ChEBI" id="CHEBI:18420"/>
        <label>1</label>
    </ligand>
</feature>
<dbReference type="InterPro" id="IPR036921">
    <property type="entry name" value="PurM-like_N_sf"/>
</dbReference>
<protein>
    <recommendedName>
        <fullName evidence="2">Thiamine-monophosphate kinase</fullName>
        <shortName evidence="2">TMP kinase</shortName>
        <shortName evidence="2">Thiamine-phosphate kinase</shortName>
        <ecNumber evidence="2">2.7.4.16</ecNumber>
    </recommendedName>
</protein>
<dbReference type="PIRSF" id="PIRSF005303">
    <property type="entry name" value="Thiam_monoph_kin"/>
    <property type="match status" value="1"/>
</dbReference>
<feature type="region of interest" description="Disordered" evidence="3">
    <location>
        <begin position="1"/>
        <end position="29"/>
    </location>
</feature>
<feature type="domain" description="PurM-like N-terminal" evidence="4">
    <location>
        <begin position="56"/>
        <end position="167"/>
    </location>
</feature>
<comment type="function">
    <text evidence="2">Catalyzes the ATP-dependent phosphorylation of thiamine-monophosphate (TMP) to form thiamine-pyrophosphate (TPP), the active form of vitamin B1.</text>
</comment>